<dbReference type="KEGG" id="aia:AWH56_007355"/>
<dbReference type="EMBL" id="LQXD01000001">
    <property type="protein sequence ID" value="OIJ23403.1"/>
    <property type="molecule type" value="Genomic_DNA"/>
</dbReference>
<dbReference type="OrthoDB" id="1797693at2"/>
<dbReference type="AlphaFoldDB" id="A0A1S2MG82"/>
<evidence type="ECO:0000313" key="2">
    <source>
        <dbReference type="EMBL" id="OIJ23403.1"/>
    </source>
</evidence>
<accession>A0A1S2MG82</accession>
<proteinExistence type="predicted"/>
<evidence type="ECO:0000313" key="4">
    <source>
        <dbReference type="Proteomes" id="UP000180175"/>
    </source>
</evidence>
<evidence type="ECO:0000256" key="1">
    <source>
        <dbReference type="SAM" id="Phobius"/>
    </source>
</evidence>
<dbReference type="Proteomes" id="UP000180175">
    <property type="component" value="Chromosome"/>
</dbReference>
<keyword evidence="1" id="KW-0472">Membrane</keyword>
<dbReference type="EMBL" id="CP063356">
    <property type="protein sequence ID" value="QOY37426.1"/>
    <property type="molecule type" value="Genomic_DNA"/>
</dbReference>
<organism evidence="2 4">
    <name type="scientific">Anaerobacillus isosaccharinicus</name>
    <dbReference type="NCBI Taxonomy" id="1532552"/>
    <lineage>
        <taxon>Bacteria</taxon>
        <taxon>Bacillati</taxon>
        <taxon>Bacillota</taxon>
        <taxon>Bacilli</taxon>
        <taxon>Bacillales</taxon>
        <taxon>Bacillaceae</taxon>
        <taxon>Anaerobacillus</taxon>
    </lineage>
</organism>
<keyword evidence="1" id="KW-0812">Transmembrane</keyword>
<dbReference type="RefSeq" id="WP_071315312.1">
    <property type="nucleotide sequence ID" value="NZ_CP063356.2"/>
</dbReference>
<reference evidence="2 4" key="1">
    <citation type="submission" date="2016-10" db="EMBL/GenBank/DDBJ databases">
        <title>Draft genome sequences of four alkaliphilic bacteria belonging to the Anaerobacillus genus.</title>
        <authorList>
            <person name="Bassil N.M."/>
            <person name="Lloyd J.R."/>
        </authorList>
    </citation>
    <scope>NUCLEOTIDE SEQUENCE [LARGE SCALE GENOMIC DNA]</scope>
    <source>
        <strain evidence="2 4">NB2006</strain>
    </source>
</reference>
<reference evidence="3 4" key="3">
    <citation type="journal article" date="2019" name="Int. J. Syst. Evol. Microbiol.">
        <title>Anaerobacillus isosaccharinicus sp. nov., an alkaliphilic bacterium which degrades isosaccharinic acid.</title>
        <authorList>
            <person name="Bassil N.M."/>
            <person name="Lloyd J.R."/>
        </authorList>
    </citation>
    <scope>NUCLEOTIDE SEQUENCE [LARGE SCALE GENOMIC DNA]</scope>
    <source>
        <strain evidence="3 4">NB2006</strain>
    </source>
</reference>
<reference evidence="3 4" key="2">
    <citation type="journal article" date="2017" name="Genome Announc.">
        <title>Draft Genome Sequences of Four Alkaliphilic Bacteria Belonging to the Anaerobacillus Genus.</title>
        <authorList>
            <person name="Bassil N.M."/>
            <person name="Lloyd J.R."/>
        </authorList>
    </citation>
    <scope>NUCLEOTIDE SEQUENCE [LARGE SCALE GENOMIC DNA]</scope>
    <source>
        <strain evidence="3 4">NB2006</strain>
    </source>
</reference>
<reference evidence="3" key="4">
    <citation type="submission" date="2020-10" db="EMBL/GenBank/DDBJ databases">
        <authorList>
            <person name="Bassil N.M."/>
            <person name="Lloyd J.R."/>
        </authorList>
    </citation>
    <scope>NUCLEOTIDE SEQUENCE</scope>
    <source>
        <strain evidence="3">NB2006</strain>
    </source>
</reference>
<protein>
    <recommendedName>
        <fullName evidence="5">SHOCT domain-containing protein</fullName>
    </recommendedName>
</protein>
<feature type="transmembrane region" description="Helical" evidence="1">
    <location>
        <begin position="37"/>
        <end position="57"/>
    </location>
</feature>
<keyword evidence="4" id="KW-1185">Reference proteome</keyword>
<name>A0A1S2MG82_9BACI</name>
<gene>
    <name evidence="2" type="ORF">AWH56_00480</name>
    <name evidence="3" type="ORF">AWH56_007355</name>
</gene>
<sequence length="131" mass="15221">MVGLILASAVTRSTPSFHNPGHLRMWYTSPLRSFDPHLVTAILALIVIAGVGWFIYFQMKHRISEEKLEVNPDEKVFQELVVKQKVILNKLLELEEMHKAGTIADEEFEKKASLYREHLVKVKMELQRFMD</sequence>
<keyword evidence="1" id="KW-1133">Transmembrane helix</keyword>
<evidence type="ECO:0008006" key="5">
    <source>
        <dbReference type="Google" id="ProtNLM"/>
    </source>
</evidence>
<evidence type="ECO:0000313" key="3">
    <source>
        <dbReference type="EMBL" id="QOY37426.1"/>
    </source>
</evidence>